<feature type="domain" description="Metallo-beta-lactamase" evidence="12">
    <location>
        <begin position="672"/>
        <end position="874"/>
    </location>
</feature>
<evidence type="ECO:0000256" key="7">
    <source>
        <dbReference type="ARBA" id="ARBA00022723"/>
    </source>
</evidence>
<comment type="catalytic activity">
    <reaction evidence="1">
        <text>Endonucleolytic cleavage of RNA, removing extra 3' nucleotides from tRNA precursor, generating 3' termini of tRNAs. A 3'-hydroxy group is left at the tRNA terminus and a 5'-phosphoryl group is left at the trailer molecule.</text>
        <dbReference type="EC" id="3.1.26.11"/>
    </reaction>
</comment>
<dbReference type="AlphaFoldDB" id="A0AAE0HFA5"/>
<evidence type="ECO:0000313" key="14">
    <source>
        <dbReference type="Proteomes" id="UP001278766"/>
    </source>
</evidence>
<protein>
    <recommendedName>
        <fullName evidence="4">ribonuclease Z</fullName>
        <ecNumber evidence="4">3.1.26.11</ecNumber>
    </recommendedName>
</protein>
<dbReference type="GeneID" id="87840711"/>
<dbReference type="Proteomes" id="UP001278766">
    <property type="component" value="Unassembled WGS sequence"/>
</dbReference>
<dbReference type="EC" id="3.1.26.11" evidence="4"/>
<dbReference type="Pfam" id="PF13691">
    <property type="entry name" value="Lactamase_B_4"/>
    <property type="match status" value="1"/>
</dbReference>
<proteinExistence type="inferred from homology"/>
<comment type="cofactor">
    <cofactor evidence="2">
        <name>Zn(2+)</name>
        <dbReference type="ChEBI" id="CHEBI:29105"/>
    </cofactor>
</comment>
<dbReference type="GO" id="GO:0042781">
    <property type="term" value="F:3'-tRNA processing endoribonuclease activity"/>
    <property type="evidence" value="ECO:0007669"/>
    <property type="project" value="UniProtKB-EC"/>
</dbReference>
<dbReference type="RefSeq" id="XP_062658977.1">
    <property type="nucleotide sequence ID" value="XM_062803763.1"/>
</dbReference>
<dbReference type="CDD" id="cd07718">
    <property type="entry name" value="RNaseZ_ELAC1_ELAC2-C-term-like_MBL-fold"/>
    <property type="match status" value="1"/>
</dbReference>
<evidence type="ECO:0000256" key="6">
    <source>
        <dbReference type="ARBA" id="ARBA00022722"/>
    </source>
</evidence>
<evidence type="ECO:0000256" key="9">
    <source>
        <dbReference type="ARBA" id="ARBA00022801"/>
    </source>
</evidence>
<keyword evidence="8" id="KW-0255">Endonuclease</keyword>
<dbReference type="InterPro" id="IPR027794">
    <property type="entry name" value="tRNase_Z_dom"/>
</dbReference>
<comment type="similarity">
    <text evidence="3">Belongs to the RNase Z family.</text>
</comment>
<dbReference type="PANTHER" id="PTHR12553:SF49">
    <property type="entry name" value="ZINC PHOSPHODIESTERASE ELAC PROTEIN 2"/>
    <property type="match status" value="1"/>
</dbReference>
<evidence type="ECO:0000259" key="12">
    <source>
        <dbReference type="SMART" id="SM00849"/>
    </source>
</evidence>
<sequence>MYAAAHAKVVRVSCKLQTVPTPSLRLHFSSPPAFSALSACSSRRFRSLAKLQAAKPSPQLRQPSAGIVPTSPFPNSTSRLVEVSGRTRPSAPRFIIVPSSRPHQGPHPAITILPPPTGMLCYVQILSTPTADTPGGCLMLHFDNRRYLFGRIAEGTQRTMVQRKVSLARIQDIFLTGCIDWEATGGLLGMILTLADLKAASIADIELTNEKLRRQGRKEKDKDQMALSHLNIHGGKNLVHLLASARRFILRKALPVHTRELQCDPRADLEGKDDPDYEDENIRVWSIPLSKEKPAARPSGESSPKKRKLSSSSEPRENLVAEEADQNIREAVVKDMFCSKWKLDTLREVKLADVQLPAQMFIRNEQGHIEPYTGPPASESPNTKVLVRMPWPASQIPELPPTKPSKQSMCYIVKCHARRGKFDPQAATSLGVIRTDFKKLTKGESVPGKDGSIVTPDMVMGAQIEGRGFAVIDLTSPDLIDDLLDRREWSNPEIMKGIDSVYWILSDGITLESEGVQQFIKTHSSAKHMVLGSAVCPNVPALESPTSQLIKMNCVDRDRFPLPVFDTQPKSKLGGELQSTAEVGPPGLKYQLAPKPSFVTDLVVPPMDTKRPLWELSTYTPQVMKLAKIAQKAVSEPAFLAKVEKSQQDLPSPQTEIVPLGTGSAMPSKYRNVSATLIRVPGWGNYILDCGENTLGQLRRAFGYEGADEVLRDLRAIYISHAHADHHLGTVSVISRWREVAPEDKKLALIATSKYQDFIREFHQVQDLSPERIIPVTLRCVGNPLPGRHGEPIFPPNVDGKTLQLPHIESCFVDHCYEATAVVLTFPDTGLKLAYSGDCRPSRQFAELGRGAHLLIHECTFEDELGGDALAKKHSTLSEALDVGRQMDARRILLTHFSQRYPKLPVVDERALKTDGGRRDVEVLFAFDMMRVKLGEFKQAGLFLPALRELLKEVERVEEGGV</sequence>
<dbReference type="InterPro" id="IPR047151">
    <property type="entry name" value="RNZ2-like"/>
</dbReference>
<dbReference type="GO" id="GO:0005739">
    <property type="term" value="C:mitochondrion"/>
    <property type="evidence" value="ECO:0007669"/>
    <property type="project" value="TreeGrafter"/>
</dbReference>
<evidence type="ECO:0000256" key="11">
    <source>
        <dbReference type="SAM" id="MobiDB-lite"/>
    </source>
</evidence>
<dbReference type="PANTHER" id="PTHR12553">
    <property type="entry name" value="ZINC PHOSPHODIESTERASE ELAC PROTEIN 2"/>
    <property type="match status" value="1"/>
</dbReference>
<dbReference type="SUPFAM" id="SSF56281">
    <property type="entry name" value="Metallo-hydrolase/oxidoreductase"/>
    <property type="match status" value="2"/>
</dbReference>
<evidence type="ECO:0000256" key="5">
    <source>
        <dbReference type="ARBA" id="ARBA00022694"/>
    </source>
</evidence>
<evidence type="ECO:0000256" key="2">
    <source>
        <dbReference type="ARBA" id="ARBA00001947"/>
    </source>
</evidence>
<keyword evidence="7" id="KW-0479">Metal-binding</keyword>
<dbReference type="InterPro" id="IPR036866">
    <property type="entry name" value="RibonucZ/Hydroxyglut_hydro"/>
</dbReference>
<dbReference type="EMBL" id="JAUEPN010000004">
    <property type="protein sequence ID" value="KAK3295463.1"/>
    <property type="molecule type" value="Genomic_DNA"/>
</dbReference>
<evidence type="ECO:0000256" key="1">
    <source>
        <dbReference type="ARBA" id="ARBA00000402"/>
    </source>
</evidence>
<reference evidence="13" key="1">
    <citation type="journal article" date="2023" name="Mol. Phylogenet. Evol.">
        <title>Genome-scale phylogeny and comparative genomics of the fungal order Sordariales.</title>
        <authorList>
            <person name="Hensen N."/>
            <person name="Bonometti L."/>
            <person name="Westerberg I."/>
            <person name="Brannstrom I.O."/>
            <person name="Guillou S."/>
            <person name="Cros-Aarteil S."/>
            <person name="Calhoun S."/>
            <person name="Haridas S."/>
            <person name="Kuo A."/>
            <person name="Mondo S."/>
            <person name="Pangilinan J."/>
            <person name="Riley R."/>
            <person name="LaButti K."/>
            <person name="Andreopoulos B."/>
            <person name="Lipzen A."/>
            <person name="Chen C."/>
            <person name="Yan M."/>
            <person name="Daum C."/>
            <person name="Ng V."/>
            <person name="Clum A."/>
            <person name="Steindorff A."/>
            <person name="Ohm R.A."/>
            <person name="Martin F."/>
            <person name="Silar P."/>
            <person name="Natvig D.O."/>
            <person name="Lalanne C."/>
            <person name="Gautier V."/>
            <person name="Ament-Velasquez S.L."/>
            <person name="Kruys A."/>
            <person name="Hutchinson M.I."/>
            <person name="Powell A.J."/>
            <person name="Barry K."/>
            <person name="Miller A.N."/>
            <person name="Grigoriev I.V."/>
            <person name="Debuchy R."/>
            <person name="Gladieux P."/>
            <person name="Hiltunen Thoren M."/>
            <person name="Johannesson H."/>
        </authorList>
    </citation>
    <scope>NUCLEOTIDE SEQUENCE</scope>
    <source>
        <strain evidence="13">CBS 168.71</strain>
    </source>
</reference>
<evidence type="ECO:0000256" key="8">
    <source>
        <dbReference type="ARBA" id="ARBA00022759"/>
    </source>
</evidence>
<organism evidence="13 14">
    <name type="scientific">Chaetomium fimeti</name>
    <dbReference type="NCBI Taxonomy" id="1854472"/>
    <lineage>
        <taxon>Eukaryota</taxon>
        <taxon>Fungi</taxon>
        <taxon>Dikarya</taxon>
        <taxon>Ascomycota</taxon>
        <taxon>Pezizomycotina</taxon>
        <taxon>Sordariomycetes</taxon>
        <taxon>Sordariomycetidae</taxon>
        <taxon>Sordariales</taxon>
        <taxon>Chaetomiaceae</taxon>
        <taxon>Chaetomium</taxon>
    </lineage>
</organism>
<keyword evidence="10" id="KW-0862">Zinc</keyword>
<evidence type="ECO:0000256" key="3">
    <source>
        <dbReference type="ARBA" id="ARBA00007823"/>
    </source>
</evidence>
<keyword evidence="6" id="KW-0540">Nuclease</keyword>
<reference evidence="13" key="2">
    <citation type="submission" date="2023-06" db="EMBL/GenBank/DDBJ databases">
        <authorList>
            <consortium name="Lawrence Berkeley National Laboratory"/>
            <person name="Haridas S."/>
            <person name="Hensen N."/>
            <person name="Bonometti L."/>
            <person name="Westerberg I."/>
            <person name="Brannstrom I.O."/>
            <person name="Guillou S."/>
            <person name="Cros-Aarteil S."/>
            <person name="Calhoun S."/>
            <person name="Kuo A."/>
            <person name="Mondo S."/>
            <person name="Pangilinan J."/>
            <person name="Riley R."/>
            <person name="Labutti K."/>
            <person name="Andreopoulos B."/>
            <person name="Lipzen A."/>
            <person name="Chen C."/>
            <person name="Yanf M."/>
            <person name="Daum C."/>
            <person name="Ng V."/>
            <person name="Clum A."/>
            <person name="Steindorff A."/>
            <person name="Ohm R."/>
            <person name="Martin F."/>
            <person name="Silar P."/>
            <person name="Natvig D."/>
            <person name="Lalanne C."/>
            <person name="Gautier V."/>
            <person name="Ament-Velasquez S.L."/>
            <person name="Kruys A."/>
            <person name="Hutchinson M.I."/>
            <person name="Powell A.J."/>
            <person name="Barry K."/>
            <person name="Miller A.N."/>
            <person name="Grigoriev I.V."/>
            <person name="Debuchy R."/>
            <person name="Gladieux P."/>
            <person name="Thoren M.H."/>
            <person name="Johannesson H."/>
        </authorList>
    </citation>
    <scope>NUCLEOTIDE SEQUENCE</scope>
    <source>
        <strain evidence="13">CBS 168.71</strain>
    </source>
</reference>
<accession>A0AAE0HFA5</accession>
<comment type="caution">
    <text evidence="13">The sequence shown here is derived from an EMBL/GenBank/DDBJ whole genome shotgun (WGS) entry which is preliminary data.</text>
</comment>
<evidence type="ECO:0000256" key="4">
    <source>
        <dbReference type="ARBA" id="ARBA00012477"/>
    </source>
</evidence>
<keyword evidence="5" id="KW-0819">tRNA processing</keyword>
<dbReference type="GO" id="GO:0046872">
    <property type="term" value="F:metal ion binding"/>
    <property type="evidence" value="ECO:0007669"/>
    <property type="project" value="UniProtKB-KW"/>
</dbReference>
<feature type="region of interest" description="Disordered" evidence="11">
    <location>
        <begin position="288"/>
        <end position="322"/>
    </location>
</feature>
<name>A0AAE0HFA5_9PEZI</name>
<dbReference type="SMART" id="SM00849">
    <property type="entry name" value="Lactamase_B"/>
    <property type="match status" value="1"/>
</dbReference>
<evidence type="ECO:0000256" key="10">
    <source>
        <dbReference type="ARBA" id="ARBA00022833"/>
    </source>
</evidence>
<dbReference type="Pfam" id="PF23023">
    <property type="entry name" value="Anti-Pycsar_Apyc1"/>
    <property type="match status" value="1"/>
</dbReference>
<dbReference type="InterPro" id="IPR001279">
    <property type="entry name" value="Metallo-B-lactamas"/>
</dbReference>
<keyword evidence="14" id="KW-1185">Reference proteome</keyword>
<dbReference type="Gene3D" id="3.60.15.10">
    <property type="entry name" value="Ribonuclease Z/Hydroxyacylglutathione hydrolase-like"/>
    <property type="match status" value="2"/>
</dbReference>
<keyword evidence="9" id="KW-0378">Hydrolase</keyword>
<evidence type="ECO:0000313" key="13">
    <source>
        <dbReference type="EMBL" id="KAK3295463.1"/>
    </source>
</evidence>
<dbReference type="GO" id="GO:1990180">
    <property type="term" value="P:mitochondrial tRNA 3'-end processing"/>
    <property type="evidence" value="ECO:0007669"/>
    <property type="project" value="TreeGrafter"/>
</dbReference>
<gene>
    <name evidence="13" type="ORF">B0H64DRAFT_395327</name>
</gene>